<evidence type="ECO:0000256" key="2">
    <source>
        <dbReference type="ARBA" id="ARBA00022801"/>
    </source>
</evidence>
<organism evidence="6 7">
    <name type="scientific">Acinetobacter shaoyimingii</name>
    <dbReference type="NCBI Taxonomy" id="2715164"/>
    <lineage>
        <taxon>Bacteria</taxon>
        <taxon>Pseudomonadati</taxon>
        <taxon>Pseudomonadota</taxon>
        <taxon>Gammaproteobacteria</taxon>
        <taxon>Moraxellales</taxon>
        <taxon>Moraxellaceae</taxon>
        <taxon>Acinetobacter</taxon>
    </lineage>
</organism>
<dbReference type="PANTHER" id="PTHR42988:SF2">
    <property type="entry name" value="CYCLIC NUCLEOTIDE PHOSPHODIESTERASE CBUA0032-RELATED"/>
    <property type="match status" value="1"/>
</dbReference>
<dbReference type="GO" id="GO:0004115">
    <property type="term" value="F:3',5'-cyclic-AMP phosphodiesterase activity"/>
    <property type="evidence" value="ECO:0007669"/>
    <property type="project" value="UniProtKB-EC"/>
</dbReference>
<dbReference type="EMBL" id="CP049801">
    <property type="protein sequence ID" value="QIO07117.1"/>
    <property type="molecule type" value="Genomic_DNA"/>
</dbReference>
<dbReference type="NCBIfam" id="NF008359">
    <property type="entry name" value="PRK11148.1"/>
    <property type="match status" value="1"/>
</dbReference>
<keyword evidence="3" id="KW-0408">Iron</keyword>
<dbReference type="InterPro" id="IPR004843">
    <property type="entry name" value="Calcineurin-like_PHP"/>
</dbReference>
<name>A0A6G8RYY9_9GAMM</name>
<dbReference type="InterPro" id="IPR026575">
    <property type="entry name" value="GpdQ/CpdA-like"/>
</dbReference>
<evidence type="ECO:0000259" key="5">
    <source>
        <dbReference type="Pfam" id="PF00149"/>
    </source>
</evidence>
<comment type="similarity">
    <text evidence="4">Belongs to the cyclic nucleotide phosphodiesterase class-III family.</text>
</comment>
<keyword evidence="1" id="KW-0479">Metal-binding</keyword>
<feature type="domain" description="Calcineurin-like phosphoesterase" evidence="5">
    <location>
        <begin position="15"/>
        <end position="200"/>
    </location>
</feature>
<dbReference type="KEGG" id="asha:G8E00_14840"/>
<dbReference type="EC" id="3.1.4.53" evidence="6"/>
<evidence type="ECO:0000256" key="4">
    <source>
        <dbReference type="ARBA" id="ARBA00025742"/>
    </source>
</evidence>
<keyword evidence="7" id="KW-1185">Reference proteome</keyword>
<evidence type="ECO:0000256" key="3">
    <source>
        <dbReference type="ARBA" id="ARBA00023004"/>
    </source>
</evidence>
<accession>A0A6G8RYY9</accession>
<evidence type="ECO:0000313" key="6">
    <source>
        <dbReference type="EMBL" id="QIO07117.1"/>
    </source>
</evidence>
<evidence type="ECO:0000313" key="7">
    <source>
        <dbReference type="Proteomes" id="UP000502297"/>
    </source>
</evidence>
<dbReference type="PANTHER" id="PTHR42988">
    <property type="entry name" value="PHOSPHOHYDROLASE"/>
    <property type="match status" value="1"/>
</dbReference>
<dbReference type="GO" id="GO:0046872">
    <property type="term" value="F:metal ion binding"/>
    <property type="evidence" value="ECO:0007669"/>
    <property type="project" value="UniProtKB-KW"/>
</dbReference>
<dbReference type="SUPFAM" id="SSF56300">
    <property type="entry name" value="Metallo-dependent phosphatases"/>
    <property type="match status" value="1"/>
</dbReference>
<dbReference type="AlphaFoldDB" id="A0A6G8RYY9"/>
<proteinExistence type="inferred from homology"/>
<dbReference type="Proteomes" id="UP000502297">
    <property type="component" value="Chromosome"/>
</dbReference>
<gene>
    <name evidence="6" type="primary">cpdA</name>
    <name evidence="6" type="ORF">G8E00_14840</name>
</gene>
<dbReference type="InterPro" id="IPR029052">
    <property type="entry name" value="Metallo-depent_PP-like"/>
</dbReference>
<keyword evidence="2 6" id="KW-0378">Hydrolase</keyword>
<dbReference type="Gene3D" id="3.60.21.10">
    <property type="match status" value="1"/>
</dbReference>
<sequence length="269" mass="31067">MGSDEKQLEVKEKIIIQITDTHLMDDPNADFVQVNPEQSFHAVIEDIVAKFPHIDAIVHTGDLAQVAKPETYQRYQAFMTKLNIPFYQVPGNHDHPAFFPFYQPEPNVGVLSFGNWRICLINTAVHGKIDGWIQSEQLQQLKIILQNQQNTHVILACHHHPLDMQSKWIDRHKLKNTHELQQILTEFDNIKLVICGHVHQDSLHAWKTIQFFSTPSTSVQFKPLSDDFALDNIAPGYRSLHLKENGEFTTQVHRLQNFVQHINKEISGY</sequence>
<protein>
    <submittedName>
        <fullName evidence="6">3',5'-cyclic-AMP phosphodiesterase</fullName>
        <ecNumber evidence="6">3.1.4.53</ecNumber>
    </submittedName>
</protein>
<evidence type="ECO:0000256" key="1">
    <source>
        <dbReference type="ARBA" id="ARBA00022723"/>
    </source>
</evidence>
<dbReference type="InterPro" id="IPR050884">
    <property type="entry name" value="CNP_phosphodiesterase-III"/>
</dbReference>
<dbReference type="Pfam" id="PF00149">
    <property type="entry name" value="Metallophos"/>
    <property type="match status" value="1"/>
</dbReference>
<reference evidence="6 7" key="1">
    <citation type="submission" date="2020-03" db="EMBL/GenBank/DDBJ databases">
        <authorList>
            <person name="Zhu W."/>
        </authorList>
    </citation>
    <scope>NUCLEOTIDE SEQUENCE [LARGE SCALE GENOMIC DNA]</scope>
    <source>
        <strain evidence="6 7">323-1</strain>
    </source>
</reference>
<dbReference type="RefSeq" id="WP_166225854.1">
    <property type="nucleotide sequence ID" value="NZ_CP049801.1"/>
</dbReference>
<dbReference type="CDD" id="cd07402">
    <property type="entry name" value="MPP_GpdQ"/>
    <property type="match status" value="1"/>
</dbReference>